<dbReference type="eggNOG" id="KOG0104">
    <property type="taxonomic scope" value="Eukaryota"/>
</dbReference>
<evidence type="ECO:0000256" key="2">
    <source>
        <dbReference type="ARBA" id="ARBA00022824"/>
    </source>
</evidence>
<dbReference type="SUPFAM" id="SSF100934">
    <property type="entry name" value="Heat shock protein 70kD (HSP70), C-terminal subdomain"/>
    <property type="match status" value="1"/>
</dbReference>
<evidence type="ECO:0000313" key="6">
    <source>
        <dbReference type="EMBL" id="KTW31718.1"/>
    </source>
</evidence>
<dbReference type="InterPro" id="IPR013126">
    <property type="entry name" value="Hsp_70_fam"/>
</dbReference>
<reference evidence="7" key="1">
    <citation type="journal article" date="2016" name="Nat. Commun.">
        <title>Genome analysis of three Pneumocystis species reveals adaptation mechanisms to life exclusively in mammalian hosts.</title>
        <authorList>
            <person name="Ma L."/>
            <person name="Chen Z."/>
            <person name="Huang D.W."/>
            <person name="Kutty G."/>
            <person name="Ishihara M."/>
            <person name="Wang H."/>
            <person name="Abouelleil A."/>
            <person name="Bishop L."/>
            <person name="Davey E."/>
            <person name="Deng R."/>
            <person name="Deng X."/>
            <person name="Fan L."/>
            <person name="Fantoni G."/>
            <person name="Fitzgerald M."/>
            <person name="Gogineni E."/>
            <person name="Goldberg J.M."/>
            <person name="Handley G."/>
            <person name="Hu X."/>
            <person name="Huber C."/>
            <person name="Jiao X."/>
            <person name="Jones K."/>
            <person name="Levin J.Z."/>
            <person name="Liu Y."/>
            <person name="Macdonald P."/>
            <person name="Melnikov A."/>
            <person name="Raley C."/>
            <person name="Sassi M."/>
            <person name="Sherman B.T."/>
            <person name="Song X."/>
            <person name="Sykes S."/>
            <person name="Tran B."/>
            <person name="Walsh L."/>
            <person name="Xia Y."/>
            <person name="Yang J."/>
            <person name="Young S."/>
            <person name="Zeng Q."/>
            <person name="Zheng X."/>
            <person name="Stephens R."/>
            <person name="Nusbaum C."/>
            <person name="Birren B.W."/>
            <person name="Azadi P."/>
            <person name="Lempicki R.A."/>
            <person name="Cuomo C.A."/>
            <person name="Kovacs J.A."/>
        </authorList>
    </citation>
    <scope>NUCLEOTIDE SEQUENCE [LARGE SCALE GENOMIC DNA]</scope>
    <source>
        <strain evidence="7">RU7</strain>
    </source>
</reference>
<dbReference type="SUPFAM" id="SSF53067">
    <property type="entry name" value="Actin-like ATPase domain"/>
    <property type="match status" value="2"/>
</dbReference>
<dbReference type="Gene3D" id="1.20.1270.10">
    <property type="match status" value="1"/>
</dbReference>
<keyword evidence="3" id="KW-0067">ATP-binding</keyword>
<dbReference type="GeneID" id="28939497"/>
<dbReference type="VEuPathDB" id="FungiDB:T551_00979"/>
<dbReference type="Proteomes" id="UP000053447">
    <property type="component" value="Unassembled WGS sequence"/>
</dbReference>
<keyword evidence="4" id="KW-0143">Chaperone</keyword>
<dbReference type="GO" id="GO:0034663">
    <property type="term" value="C:endoplasmic reticulum chaperone complex"/>
    <property type="evidence" value="ECO:0007669"/>
    <property type="project" value="TreeGrafter"/>
</dbReference>
<dbReference type="Gene3D" id="3.90.640.10">
    <property type="entry name" value="Actin, Chain A, domain 4"/>
    <property type="match status" value="1"/>
</dbReference>
<accession>A0A0W4ZTM9</accession>
<feature type="region of interest" description="Disordered" evidence="5">
    <location>
        <begin position="567"/>
        <end position="589"/>
    </location>
</feature>
<gene>
    <name evidence="6" type="ORF">T551_00979</name>
</gene>
<dbReference type="GO" id="GO:0005524">
    <property type="term" value="F:ATP binding"/>
    <property type="evidence" value="ECO:0007669"/>
    <property type="project" value="UniProtKB-KW"/>
</dbReference>
<evidence type="ECO:0000256" key="5">
    <source>
        <dbReference type="SAM" id="MobiDB-lite"/>
    </source>
</evidence>
<dbReference type="InterPro" id="IPR029047">
    <property type="entry name" value="HSP70_peptide-bd_sf"/>
</dbReference>
<sequence>MIIVNFFCSFRVVFLFIFLFVLNYEKLSVEATVLAIDYGHEWVKAAFVKHGVPIEIVLTKDSKRKERSVVGFDGDERLYGARAVDFAFRNPSSVFPSLKSLIGKSYTSEEVKKYMEDRKVKLVPDVDGSGVLFVQSNRTYSIEELIAMVLENYKMMAEDIVGEEIKDVVLTVPSYFTDTERYVLLDSAEIAGLNVISLVNDGLAIAINYATTRLFDEEPQYHVFYNMGAGSTTATFVSFRTKVHPNNKTVTAVEVMGVGYDRNFGGDTITWKLVDYLLNELEKLKGSKIKALVESNSKSISKLFQEASRIKHILSANSEAHVMIENLCEDIDYNIKVTREIFEKLMEEFSEQIKKPITTAVSMTPIVIRRLASVILAGGGARVPFVQKQIETMVGSEKVSRSVNADESAVMGAVFRGAGLSGQFRVKNIKSIDITLNSIFMTYLRNLSDTSTSITHSLFMKGTRLERENAIDFPHKDDFYVDFSYVTGHRLPGVKFATLKLSGFNESYNSLKDEHGCSDFLTTVTFKLDTSGLIVVTNALLKCKTDHEMKNLHELFNRRYNERLESENILNQDDLSDTSNTDDDDDDEKKSRSLNFQILYVDINPRNKDFKLNSRNMLLDLNEIDKRRAARDEARNTLEAYIYNVQESLETDDFIAVSTKEQREELSNVVENVSEWLRKNGDISTLDEFFEYKKTIQVLEEPISERKIDARERSDRISELRRRIDGFRHYLGNLPIEKVEEFNDESNDDNANSSFENILKSGNINPNQRLRHKVLEVGFKPETLEVYKTNVDNVENWLNENIKAQEALKPWEPSKLKVKDIVSKILELEDLKENLRVMEYVFLKSRNMRKQHSAKMKSST</sequence>
<dbReference type="InterPro" id="IPR029048">
    <property type="entry name" value="HSP70_C_sf"/>
</dbReference>
<organism evidence="6 7">
    <name type="scientific">Pneumocystis jirovecii (strain RU7)</name>
    <name type="common">Human pneumocystis pneumonia agent</name>
    <dbReference type="NCBI Taxonomy" id="1408657"/>
    <lineage>
        <taxon>Eukaryota</taxon>
        <taxon>Fungi</taxon>
        <taxon>Dikarya</taxon>
        <taxon>Ascomycota</taxon>
        <taxon>Taphrinomycotina</taxon>
        <taxon>Pneumocystomycetes</taxon>
        <taxon>Pneumocystaceae</taxon>
        <taxon>Pneumocystis</taxon>
    </lineage>
</organism>
<keyword evidence="1" id="KW-0547">Nucleotide-binding</keyword>
<keyword evidence="2" id="KW-0256">Endoplasmic reticulum</keyword>
<dbReference type="Pfam" id="PF00012">
    <property type="entry name" value="HSP70"/>
    <property type="match status" value="1"/>
</dbReference>
<dbReference type="RefSeq" id="XP_018230410.1">
    <property type="nucleotide sequence ID" value="XM_018373242.1"/>
</dbReference>
<dbReference type="PANTHER" id="PTHR45639:SF3">
    <property type="entry name" value="HYPOXIA UP-REGULATED PROTEIN 1"/>
    <property type="match status" value="1"/>
</dbReference>
<dbReference type="AlphaFoldDB" id="A0A0W4ZTM9"/>
<protein>
    <submittedName>
        <fullName evidence="6">Uncharacterized protein</fullName>
    </submittedName>
</protein>
<dbReference type="PRINTS" id="PR00301">
    <property type="entry name" value="HEATSHOCK70"/>
</dbReference>
<dbReference type="GO" id="GO:0140662">
    <property type="term" value="F:ATP-dependent protein folding chaperone"/>
    <property type="evidence" value="ECO:0007669"/>
    <property type="project" value="InterPro"/>
</dbReference>
<evidence type="ECO:0000256" key="3">
    <source>
        <dbReference type="ARBA" id="ARBA00022840"/>
    </source>
</evidence>
<keyword evidence="7" id="KW-1185">Reference proteome</keyword>
<proteinExistence type="predicted"/>
<feature type="compositionally biased region" description="Acidic residues" evidence="5">
    <location>
        <begin position="574"/>
        <end position="587"/>
    </location>
</feature>
<evidence type="ECO:0000256" key="4">
    <source>
        <dbReference type="ARBA" id="ARBA00023186"/>
    </source>
</evidence>
<dbReference type="Gene3D" id="2.60.34.10">
    <property type="entry name" value="Substrate Binding Domain Of DNAk, Chain A, domain 1"/>
    <property type="match status" value="1"/>
</dbReference>
<name>A0A0W4ZTM9_PNEJ7</name>
<evidence type="ECO:0000256" key="1">
    <source>
        <dbReference type="ARBA" id="ARBA00022741"/>
    </source>
</evidence>
<evidence type="ECO:0000313" key="7">
    <source>
        <dbReference type="Proteomes" id="UP000053447"/>
    </source>
</evidence>
<dbReference type="PANTHER" id="PTHR45639">
    <property type="entry name" value="HSC70CB, ISOFORM G-RELATED"/>
    <property type="match status" value="1"/>
</dbReference>
<dbReference type="OrthoDB" id="10262720at2759"/>
<dbReference type="Gene3D" id="3.30.30.30">
    <property type="match status" value="1"/>
</dbReference>
<dbReference type="STRING" id="1408657.A0A0W4ZTM9"/>
<dbReference type="InterPro" id="IPR043129">
    <property type="entry name" value="ATPase_NBD"/>
</dbReference>
<dbReference type="Gene3D" id="3.30.420.40">
    <property type="match status" value="2"/>
</dbReference>
<dbReference type="GO" id="GO:0030968">
    <property type="term" value="P:endoplasmic reticulum unfolded protein response"/>
    <property type="evidence" value="ECO:0007669"/>
    <property type="project" value="TreeGrafter"/>
</dbReference>
<dbReference type="CDD" id="cd10230">
    <property type="entry name" value="ASKHA_NBD_HSP70_HYOU1"/>
    <property type="match status" value="1"/>
</dbReference>
<dbReference type="EMBL" id="LFWA01000004">
    <property type="protein sequence ID" value="KTW31718.1"/>
    <property type="molecule type" value="Genomic_DNA"/>
</dbReference>
<comment type="caution">
    <text evidence="6">The sequence shown here is derived from an EMBL/GenBank/DDBJ whole genome shotgun (WGS) entry which is preliminary data.</text>
</comment>